<dbReference type="Gene3D" id="3.30.70.1060">
    <property type="entry name" value="Dimeric alpha+beta barrel"/>
    <property type="match status" value="1"/>
</dbReference>
<dbReference type="InterPro" id="IPR005545">
    <property type="entry name" value="YCII"/>
</dbReference>
<dbReference type="SUPFAM" id="SSF54909">
    <property type="entry name" value="Dimeric alpha+beta barrel"/>
    <property type="match status" value="1"/>
</dbReference>
<evidence type="ECO:0000313" key="3">
    <source>
        <dbReference type="EMBL" id="NNU15628.1"/>
    </source>
</evidence>
<feature type="domain" description="YCII-related" evidence="2">
    <location>
        <begin position="1"/>
        <end position="116"/>
    </location>
</feature>
<gene>
    <name evidence="3" type="ORF">HK107_04765</name>
</gene>
<dbReference type="EMBL" id="JABFCX010000002">
    <property type="protein sequence ID" value="NNU15628.1"/>
    <property type="molecule type" value="Genomic_DNA"/>
</dbReference>
<protein>
    <submittedName>
        <fullName evidence="3">YciI family protein</fullName>
    </submittedName>
</protein>
<comment type="similarity">
    <text evidence="1">Belongs to the YciI family.</text>
</comment>
<dbReference type="InterPro" id="IPR011008">
    <property type="entry name" value="Dimeric_a/b-barrel"/>
</dbReference>
<dbReference type="RefSeq" id="WP_173197223.1">
    <property type="nucleotide sequence ID" value="NZ_JABFCX010000002.1"/>
</dbReference>
<keyword evidence="4" id="KW-1185">Reference proteome</keyword>
<reference evidence="3 4" key="1">
    <citation type="submission" date="2020-05" db="EMBL/GenBank/DDBJ databases">
        <title>Parvularcula mediterraneae sp. nov., isolated from polypropylene straw from shallow seawater of the seashore of Laganas in Zakynthos island, Greece.</title>
        <authorList>
            <person name="Szabo I."/>
            <person name="Al-Omari J."/>
            <person name="Rado J."/>
            <person name="Szerdahelyi G.S."/>
        </authorList>
    </citation>
    <scope>NUCLEOTIDE SEQUENCE [LARGE SCALE GENOMIC DNA]</scope>
    <source>
        <strain evidence="3 4">ZS-1/3</strain>
    </source>
</reference>
<evidence type="ECO:0000313" key="4">
    <source>
        <dbReference type="Proteomes" id="UP000536835"/>
    </source>
</evidence>
<dbReference type="Proteomes" id="UP000536835">
    <property type="component" value="Unassembled WGS sequence"/>
</dbReference>
<accession>A0A7Y3RKB2</accession>
<comment type="caution">
    <text evidence="3">The sequence shown here is derived from an EMBL/GenBank/DDBJ whole genome shotgun (WGS) entry which is preliminary data.</text>
</comment>
<evidence type="ECO:0000256" key="1">
    <source>
        <dbReference type="ARBA" id="ARBA00007689"/>
    </source>
</evidence>
<proteinExistence type="inferred from homology"/>
<name>A0A7Y3RKB2_9PROT</name>
<evidence type="ECO:0000259" key="2">
    <source>
        <dbReference type="Pfam" id="PF03795"/>
    </source>
</evidence>
<dbReference type="Pfam" id="PF03795">
    <property type="entry name" value="YCII"/>
    <property type="match status" value="1"/>
</dbReference>
<dbReference type="PANTHER" id="PTHR35174:SF3">
    <property type="entry name" value="BLL7171 PROTEIN"/>
    <property type="match status" value="1"/>
</dbReference>
<organism evidence="3 4">
    <name type="scientific">Parvularcula mediterranea</name>
    <dbReference type="NCBI Taxonomy" id="2732508"/>
    <lineage>
        <taxon>Bacteria</taxon>
        <taxon>Pseudomonadati</taxon>
        <taxon>Pseudomonadota</taxon>
        <taxon>Alphaproteobacteria</taxon>
        <taxon>Parvularculales</taxon>
        <taxon>Parvularculaceae</taxon>
        <taxon>Parvularcula</taxon>
    </lineage>
</organism>
<dbReference type="PANTHER" id="PTHR35174">
    <property type="entry name" value="BLL7171 PROTEIN-RELATED"/>
    <property type="match status" value="1"/>
</dbReference>
<sequence>MQYLLMIFEDEAHMQRSVEEKGFEAYMAPWMAYTEEMEKAGVMAGGNALEMAHTATTVSVRDGKRTIQDGPFLDMKEQLGGYYVLDVPGLDEAIKWAEKCPAAKYGHIELRPITNFDD</sequence>
<dbReference type="AlphaFoldDB" id="A0A7Y3RKB2"/>